<dbReference type="Proteomes" id="UP000316921">
    <property type="component" value="Chromosome"/>
</dbReference>
<protein>
    <recommendedName>
        <fullName evidence="5">TIGR00341 family protein</fullName>
    </recommendedName>
</protein>
<proteinExistence type="predicted"/>
<dbReference type="EMBL" id="CP036287">
    <property type="protein sequence ID" value="QDU69988.1"/>
    <property type="molecule type" value="Genomic_DNA"/>
</dbReference>
<feature type="transmembrane region" description="Helical" evidence="2">
    <location>
        <begin position="216"/>
        <end position="237"/>
    </location>
</feature>
<gene>
    <name evidence="3" type="ORF">Pla133_51110</name>
</gene>
<evidence type="ECO:0000313" key="4">
    <source>
        <dbReference type="Proteomes" id="UP000316921"/>
    </source>
</evidence>
<dbReference type="PANTHER" id="PTHR20992:SF9">
    <property type="entry name" value="AT15442P-RELATED"/>
    <property type="match status" value="1"/>
</dbReference>
<organism evidence="3 4">
    <name type="scientific">Engelhardtia mirabilis</name>
    <dbReference type="NCBI Taxonomy" id="2528011"/>
    <lineage>
        <taxon>Bacteria</taxon>
        <taxon>Pseudomonadati</taxon>
        <taxon>Planctomycetota</taxon>
        <taxon>Planctomycetia</taxon>
        <taxon>Planctomycetia incertae sedis</taxon>
        <taxon>Engelhardtia</taxon>
    </lineage>
</organism>
<evidence type="ECO:0000256" key="1">
    <source>
        <dbReference type="SAM" id="MobiDB-lite"/>
    </source>
</evidence>
<keyword evidence="4" id="KW-1185">Reference proteome</keyword>
<evidence type="ECO:0000313" key="3">
    <source>
        <dbReference type="EMBL" id="QDU69988.1"/>
    </source>
</evidence>
<feature type="transmembrane region" description="Helical" evidence="2">
    <location>
        <begin position="244"/>
        <end position="265"/>
    </location>
</feature>
<sequence length="342" mass="35424">MPLRLVAIRVPLARAGLVRSVVEAAGYDALWLDENESRAYCQVVVDRQDVAPLLDELSNHFPGESDLHAAVLEVSAVLPERAREDPEPEPNQAPPSRWPWRSTRSVSREELKTQLAQGAEVDDVFLITVLLSALVAAVGLVQGNVAVVVGAMVIAPLLGPNMSLALATTLGDGELFSRSIRCNAVGAGAGLGLAILIGALFPLTEPFGVEVASRTHLGFADLALALASGAAGALALTAGAKSSLVGVMVAVALMPPLVVTGMLLASGHPGAAGSAAMVVAANVICVILAAVATFLGRGIRPRAWWEAEASARRSRHALTVWIALLAVAAVFIAATELGWLET</sequence>
<name>A0A518BSP4_9BACT</name>
<keyword evidence="2" id="KW-0812">Transmembrane</keyword>
<dbReference type="Pfam" id="PF04087">
    <property type="entry name" value="DUF389"/>
    <property type="match status" value="1"/>
</dbReference>
<dbReference type="NCBIfam" id="TIGR00341">
    <property type="entry name" value="TIGR00341 family protein"/>
    <property type="match status" value="1"/>
</dbReference>
<dbReference type="PANTHER" id="PTHR20992">
    <property type="entry name" value="AT15442P-RELATED"/>
    <property type="match status" value="1"/>
</dbReference>
<accession>A0A518BSP4</accession>
<feature type="transmembrane region" description="Helical" evidence="2">
    <location>
        <begin position="182"/>
        <end position="204"/>
    </location>
</feature>
<feature type="region of interest" description="Disordered" evidence="1">
    <location>
        <begin position="80"/>
        <end position="103"/>
    </location>
</feature>
<keyword evidence="2" id="KW-1133">Transmembrane helix</keyword>
<feature type="transmembrane region" description="Helical" evidence="2">
    <location>
        <begin position="147"/>
        <end position="170"/>
    </location>
</feature>
<reference evidence="3 4" key="1">
    <citation type="submission" date="2019-02" db="EMBL/GenBank/DDBJ databases">
        <title>Deep-cultivation of Planctomycetes and their phenomic and genomic characterization uncovers novel biology.</title>
        <authorList>
            <person name="Wiegand S."/>
            <person name="Jogler M."/>
            <person name="Boedeker C."/>
            <person name="Pinto D."/>
            <person name="Vollmers J."/>
            <person name="Rivas-Marin E."/>
            <person name="Kohn T."/>
            <person name="Peeters S.H."/>
            <person name="Heuer A."/>
            <person name="Rast P."/>
            <person name="Oberbeckmann S."/>
            <person name="Bunk B."/>
            <person name="Jeske O."/>
            <person name="Meyerdierks A."/>
            <person name="Storesund J.E."/>
            <person name="Kallscheuer N."/>
            <person name="Luecker S."/>
            <person name="Lage O.M."/>
            <person name="Pohl T."/>
            <person name="Merkel B.J."/>
            <person name="Hornburger P."/>
            <person name="Mueller R.-W."/>
            <person name="Bruemmer F."/>
            <person name="Labrenz M."/>
            <person name="Spormann A.M."/>
            <person name="Op den Camp H."/>
            <person name="Overmann J."/>
            <person name="Amann R."/>
            <person name="Jetten M.S.M."/>
            <person name="Mascher T."/>
            <person name="Medema M.H."/>
            <person name="Devos D.P."/>
            <person name="Kaster A.-K."/>
            <person name="Ovreas L."/>
            <person name="Rohde M."/>
            <person name="Galperin M.Y."/>
            <person name="Jogler C."/>
        </authorList>
    </citation>
    <scope>NUCLEOTIDE SEQUENCE [LARGE SCALE GENOMIC DNA]</scope>
    <source>
        <strain evidence="3 4">Pla133</strain>
    </source>
</reference>
<evidence type="ECO:0000256" key="2">
    <source>
        <dbReference type="SAM" id="Phobius"/>
    </source>
</evidence>
<feature type="transmembrane region" description="Helical" evidence="2">
    <location>
        <begin position="124"/>
        <end position="141"/>
    </location>
</feature>
<evidence type="ECO:0008006" key="5">
    <source>
        <dbReference type="Google" id="ProtNLM"/>
    </source>
</evidence>
<dbReference type="InterPro" id="IPR005240">
    <property type="entry name" value="DUF389"/>
</dbReference>
<keyword evidence="2" id="KW-0472">Membrane</keyword>
<feature type="transmembrane region" description="Helical" evidence="2">
    <location>
        <begin position="271"/>
        <end position="296"/>
    </location>
</feature>
<feature type="transmembrane region" description="Helical" evidence="2">
    <location>
        <begin position="317"/>
        <end position="340"/>
    </location>
</feature>
<dbReference type="RefSeq" id="WP_145070401.1">
    <property type="nucleotide sequence ID" value="NZ_CP036287.1"/>
</dbReference>
<dbReference type="KEGG" id="pbap:Pla133_51110"/>
<dbReference type="AlphaFoldDB" id="A0A518BSP4"/>